<evidence type="ECO:0000256" key="4">
    <source>
        <dbReference type="ARBA" id="ARBA00022980"/>
    </source>
</evidence>
<evidence type="ECO:0000259" key="7">
    <source>
        <dbReference type="SMART" id="SM00363"/>
    </source>
</evidence>
<keyword evidence="2" id="KW-0699">rRNA-binding</keyword>
<name>A0A6A6U4E6_9PEZI</name>
<dbReference type="PROSITE" id="PS50889">
    <property type="entry name" value="S4"/>
    <property type="match status" value="1"/>
</dbReference>
<dbReference type="GO" id="GO:0005763">
    <property type="term" value="C:mitochondrial small ribosomal subunit"/>
    <property type="evidence" value="ECO:0007669"/>
    <property type="project" value="TreeGrafter"/>
</dbReference>
<dbReference type="AlphaFoldDB" id="A0A6A6U4E6"/>
<gene>
    <name evidence="8" type="ORF">BT63DRAFT_404427</name>
</gene>
<dbReference type="Gene3D" id="3.10.290.10">
    <property type="entry name" value="RNA-binding S4 domain"/>
    <property type="match status" value="1"/>
</dbReference>
<dbReference type="GO" id="GO:0019843">
    <property type="term" value="F:rRNA binding"/>
    <property type="evidence" value="ECO:0007669"/>
    <property type="project" value="UniProtKB-KW"/>
</dbReference>
<evidence type="ECO:0000256" key="5">
    <source>
        <dbReference type="ARBA" id="ARBA00023274"/>
    </source>
</evidence>
<proteinExistence type="inferred from homology"/>
<keyword evidence="4" id="KW-0689">Ribosomal protein</keyword>
<dbReference type="GO" id="GO:0003735">
    <property type="term" value="F:structural constituent of ribosome"/>
    <property type="evidence" value="ECO:0007669"/>
    <property type="project" value="TreeGrafter"/>
</dbReference>
<keyword evidence="3 6" id="KW-0694">RNA-binding</keyword>
<dbReference type="InterPro" id="IPR036986">
    <property type="entry name" value="S4_RNA-bd_sf"/>
</dbReference>
<reference evidence="8" key="1">
    <citation type="journal article" date="2020" name="Stud. Mycol.">
        <title>101 Dothideomycetes genomes: a test case for predicting lifestyles and emergence of pathogens.</title>
        <authorList>
            <person name="Haridas S."/>
            <person name="Albert R."/>
            <person name="Binder M."/>
            <person name="Bloem J."/>
            <person name="Labutti K."/>
            <person name="Salamov A."/>
            <person name="Andreopoulos B."/>
            <person name="Baker S."/>
            <person name="Barry K."/>
            <person name="Bills G."/>
            <person name="Bluhm B."/>
            <person name="Cannon C."/>
            <person name="Castanera R."/>
            <person name="Culley D."/>
            <person name="Daum C."/>
            <person name="Ezra D."/>
            <person name="Gonzalez J."/>
            <person name="Henrissat B."/>
            <person name="Kuo A."/>
            <person name="Liang C."/>
            <person name="Lipzen A."/>
            <person name="Lutzoni F."/>
            <person name="Magnuson J."/>
            <person name="Mondo S."/>
            <person name="Nolan M."/>
            <person name="Ohm R."/>
            <person name="Pangilinan J."/>
            <person name="Park H.-J."/>
            <person name="Ramirez L."/>
            <person name="Alfaro M."/>
            <person name="Sun H."/>
            <person name="Tritt A."/>
            <person name="Yoshinaga Y."/>
            <person name="Zwiers L.-H."/>
            <person name="Turgeon B."/>
            <person name="Goodwin S."/>
            <person name="Spatafora J."/>
            <person name="Crous P."/>
            <person name="Grigoriev I."/>
        </authorList>
    </citation>
    <scope>NUCLEOTIDE SEQUENCE</scope>
    <source>
        <strain evidence="8">CBS 115976</strain>
    </source>
</reference>
<organism evidence="8 9">
    <name type="scientific">Microthyrium microscopicum</name>
    <dbReference type="NCBI Taxonomy" id="703497"/>
    <lineage>
        <taxon>Eukaryota</taxon>
        <taxon>Fungi</taxon>
        <taxon>Dikarya</taxon>
        <taxon>Ascomycota</taxon>
        <taxon>Pezizomycotina</taxon>
        <taxon>Dothideomycetes</taxon>
        <taxon>Dothideomycetes incertae sedis</taxon>
        <taxon>Microthyriales</taxon>
        <taxon>Microthyriaceae</taxon>
        <taxon>Microthyrium</taxon>
    </lineage>
</organism>
<dbReference type="PANTHER" id="PTHR11831">
    <property type="entry name" value="30S 40S RIBOSOMAL PROTEIN"/>
    <property type="match status" value="1"/>
</dbReference>
<feature type="domain" description="RNA-binding S4" evidence="7">
    <location>
        <begin position="128"/>
        <end position="188"/>
    </location>
</feature>
<accession>A0A6A6U4E6</accession>
<evidence type="ECO:0000256" key="3">
    <source>
        <dbReference type="ARBA" id="ARBA00022884"/>
    </source>
</evidence>
<sequence>MARKPHNFYNLKRPKIRAAWSPIDIYNILRLRRQNTKSRTFYQQKFTAKQTTRGYHGEQIREKKWQRMFSKYTPAVVEMNAINLAQQDGREQAAGRGMGLDDAVEDEQKIGANQFMPYAQMTYWTVERRLDQAIFRSLLACSVRQARQAVVHGHVKVNGQKFTHPSYLLNPGDMFSVDPQYVMHRTGTFRDAPSQEATLEAQKAEARRNRADDGFLKSVGTLDFQKEVEEAENQGTQPAWDDLPSLEEMATQAKEDVGTESTDKPFKPRYDPDVQELSMKEIKERRSTLKGLFDLSAELEDQHKLSPKQKRNLRAFRKRIRTYVAKPWILTDEEIEKLTDDLEEMIQKAELHTARMKAEQKHKPSDAEAEVLEAEEQDEDSKLLASMDNLKLQPGDINVPPEQFEQMNHLERMAVIAHTARGWSPKDWMAPFAFVPRYLEVNYTVCSAVYLRHPVVRTNVSEVPSPFPIETGQLAHAWYLRRR</sequence>
<dbReference type="EMBL" id="MU004238">
    <property type="protein sequence ID" value="KAF2667169.1"/>
    <property type="molecule type" value="Genomic_DNA"/>
</dbReference>
<protein>
    <submittedName>
        <fullName evidence="8">Alpha-L RNA-binding motif-containing protein</fullName>
    </submittedName>
</protein>
<dbReference type="Proteomes" id="UP000799302">
    <property type="component" value="Unassembled WGS sequence"/>
</dbReference>
<evidence type="ECO:0000313" key="9">
    <source>
        <dbReference type="Proteomes" id="UP000799302"/>
    </source>
</evidence>
<keyword evidence="5" id="KW-0687">Ribonucleoprotein</keyword>
<dbReference type="OrthoDB" id="3356781at2759"/>
<comment type="similarity">
    <text evidence="1">Belongs to the universal ribosomal protein uS4 family.</text>
</comment>
<evidence type="ECO:0000313" key="8">
    <source>
        <dbReference type="EMBL" id="KAF2667169.1"/>
    </source>
</evidence>
<dbReference type="Pfam" id="PF01479">
    <property type="entry name" value="S4"/>
    <property type="match status" value="1"/>
</dbReference>
<evidence type="ECO:0000256" key="6">
    <source>
        <dbReference type="PROSITE-ProRule" id="PRU00182"/>
    </source>
</evidence>
<evidence type="ECO:0000256" key="2">
    <source>
        <dbReference type="ARBA" id="ARBA00022730"/>
    </source>
</evidence>
<dbReference type="InterPro" id="IPR002942">
    <property type="entry name" value="S4_RNA-bd"/>
</dbReference>
<dbReference type="InterPro" id="IPR022801">
    <property type="entry name" value="Ribosomal_uS4"/>
</dbReference>
<keyword evidence="9" id="KW-1185">Reference proteome</keyword>
<dbReference type="CDD" id="cd00165">
    <property type="entry name" value="S4"/>
    <property type="match status" value="1"/>
</dbReference>
<dbReference type="GO" id="GO:0042274">
    <property type="term" value="P:ribosomal small subunit biogenesis"/>
    <property type="evidence" value="ECO:0007669"/>
    <property type="project" value="TreeGrafter"/>
</dbReference>
<evidence type="ECO:0000256" key="1">
    <source>
        <dbReference type="ARBA" id="ARBA00007465"/>
    </source>
</evidence>
<dbReference type="PANTHER" id="PTHR11831:SF4">
    <property type="entry name" value="SMALL RIBOSOMAL SUBUNIT PROTEIN US4M"/>
    <property type="match status" value="1"/>
</dbReference>
<dbReference type="SMART" id="SM00363">
    <property type="entry name" value="S4"/>
    <property type="match status" value="1"/>
</dbReference>
<dbReference type="SUPFAM" id="SSF55174">
    <property type="entry name" value="Alpha-L RNA-binding motif"/>
    <property type="match status" value="1"/>
</dbReference>